<sequence>MKIPLKKNETLVKARENASVESFMVEVIEIGYHLLG</sequence>
<evidence type="ECO:0000313" key="1">
    <source>
        <dbReference type="EMBL" id="MBB5887880.1"/>
    </source>
</evidence>
<reference evidence="1 2" key="1">
    <citation type="submission" date="2020-08" db="EMBL/GenBank/DDBJ databases">
        <title>Genomic Encyclopedia of Type Strains, Phase IV (KMG-IV): sequencing the most valuable type-strain genomes for metagenomic binning, comparative biology and taxonomic classification.</title>
        <authorList>
            <person name="Goeker M."/>
        </authorList>
    </citation>
    <scope>NUCLEOTIDE SEQUENCE [LARGE SCALE GENOMIC DNA]</scope>
    <source>
        <strain evidence="1 2">DSM 14925</strain>
    </source>
</reference>
<organism evidence="1 2">
    <name type="scientific">Lactovum miscens</name>
    <dbReference type="NCBI Taxonomy" id="190387"/>
    <lineage>
        <taxon>Bacteria</taxon>
        <taxon>Bacillati</taxon>
        <taxon>Bacillota</taxon>
        <taxon>Bacilli</taxon>
        <taxon>Lactobacillales</taxon>
        <taxon>Streptococcaceae</taxon>
        <taxon>Lactovum</taxon>
    </lineage>
</organism>
<evidence type="ECO:0000313" key="2">
    <source>
        <dbReference type="Proteomes" id="UP000562464"/>
    </source>
</evidence>
<dbReference type="Proteomes" id="UP000562464">
    <property type="component" value="Unassembled WGS sequence"/>
</dbReference>
<proteinExistence type="predicted"/>
<accession>A0A841C9K7</accession>
<name>A0A841C9K7_9LACT</name>
<protein>
    <submittedName>
        <fullName evidence="1">Uncharacterized protein</fullName>
    </submittedName>
</protein>
<dbReference type="EMBL" id="JACHHV010000009">
    <property type="protein sequence ID" value="MBB5887880.1"/>
    <property type="molecule type" value="Genomic_DNA"/>
</dbReference>
<gene>
    <name evidence="1" type="ORF">HNQ37_000759</name>
</gene>
<comment type="caution">
    <text evidence="1">The sequence shown here is derived from an EMBL/GenBank/DDBJ whole genome shotgun (WGS) entry which is preliminary data.</text>
</comment>
<keyword evidence="2" id="KW-1185">Reference proteome</keyword>
<dbReference type="AlphaFoldDB" id="A0A841C9K7"/>